<dbReference type="PANTHER" id="PTHR12526">
    <property type="entry name" value="GLYCOSYLTRANSFERASE"/>
    <property type="match status" value="1"/>
</dbReference>
<organism evidence="2 3">
    <name type="scientific">Vibrio ichthyoenteri ATCC 700023</name>
    <dbReference type="NCBI Taxonomy" id="870968"/>
    <lineage>
        <taxon>Bacteria</taxon>
        <taxon>Pseudomonadati</taxon>
        <taxon>Pseudomonadota</taxon>
        <taxon>Gammaproteobacteria</taxon>
        <taxon>Vibrionales</taxon>
        <taxon>Vibrionaceae</taxon>
        <taxon>Vibrio</taxon>
    </lineage>
</organism>
<evidence type="ECO:0000259" key="1">
    <source>
        <dbReference type="Pfam" id="PF13477"/>
    </source>
</evidence>
<feature type="domain" description="Glycosyltransferase subfamily 4-like N-terminal" evidence="1">
    <location>
        <begin position="4"/>
        <end position="153"/>
    </location>
</feature>
<dbReference type="OrthoDB" id="9775208at2"/>
<accession>F9S4N9</accession>
<dbReference type="AlphaFoldDB" id="F9S4N9"/>
<proteinExistence type="predicted"/>
<name>F9S4N9_9VIBR</name>
<sequence length="378" mass="41801">MKKKLLFVVNVDWFFVSHRLPIAIQALDEGYEVHLACSVTNSRELIESLGIIVHDLPISRSGTNLVRELITLSALFKVIKKVNSDIIHSVTIKPVIYANIIARVLGNSKRISSISGLGYVFIADGFKAKIFRFIVSGLYKLALTGSDCVIFQNTEDRDALSKLGVVNIHQEVIIRGSGVNLDNYIVYPEPDSGMVVMLVARLLIDKGVHEFVKAAELVHKQCSSVRMVLVGDIDPDNPKSITIDQIKSWVDSNVIEHWGYSYNVSNTMSKANIVVLPSYREGLPKCLIEAAACGRAVITTDVPGCRDAIEVGKTGLLVPPRNIEILAEAIVILVNNNVMRLGFGQNGRLLAESEFRINDVIKKHLDIYHCSLTNVRDI</sequence>
<dbReference type="Proteomes" id="UP000004605">
    <property type="component" value="Unassembled WGS sequence"/>
</dbReference>
<keyword evidence="3" id="KW-1185">Reference proteome</keyword>
<dbReference type="PANTHER" id="PTHR12526:SF638">
    <property type="entry name" value="SPORE COAT PROTEIN SA"/>
    <property type="match status" value="1"/>
</dbReference>
<dbReference type="Pfam" id="PF13692">
    <property type="entry name" value="Glyco_trans_1_4"/>
    <property type="match status" value="1"/>
</dbReference>
<dbReference type="RefSeq" id="WP_006713472.1">
    <property type="nucleotide sequence ID" value="NZ_AFWF01000202.1"/>
</dbReference>
<gene>
    <name evidence="2" type="ORF">VII00023_01225</name>
</gene>
<dbReference type="Gene3D" id="3.40.50.2000">
    <property type="entry name" value="Glycogen Phosphorylase B"/>
    <property type="match status" value="2"/>
</dbReference>
<evidence type="ECO:0000313" key="3">
    <source>
        <dbReference type="Proteomes" id="UP000004605"/>
    </source>
</evidence>
<reference evidence="2 3" key="1">
    <citation type="journal article" date="2012" name="Int. J. Syst. Evol. Microbiol.">
        <title>Vibrio caribbeanicus sp. nov., isolated from the marine sponge Scleritoderma cyanea.</title>
        <authorList>
            <person name="Hoffmann M."/>
            <person name="Monday S.R."/>
            <person name="Allard M.W."/>
            <person name="Strain E.A."/>
            <person name="Whittaker P."/>
            <person name="Naum M."/>
            <person name="McCarthy P.J."/>
            <person name="Lopez J.V."/>
            <person name="Fischer M."/>
            <person name="Brown E.W."/>
        </authorList>
    </citation>
    <scope>NUCLEOTIDE SEQUENCE [LARGE SCALE GENOMIC DNA]</scope>
    <source>
        <strain evidence="2 3">ATCC 700023</strain>
    </source>
</reference>
<dbReference type="GO" id="GO:0016757">
    <property type="term" value="F:glycosyltransferase activity"/>
    <property type="evidence" value="ECO:0007669"/>
    <property type="project" value="UniProtKB-ARBA"/>
</dbReference>
<dbReference type="Pfam" id="PF13477">
    <property type="entry name" value="Glyco_trans_4_2"/>
    <property type="match status" value="1"/>
</dbReference>
<protein>
    <submittedName>
        <fullName evidence="2">Glycosyl transferase, group 1 family protein</fullName>
    </submittedName>
</protein>
<evidence type="ECO:0000313" key="2">
    <source>
        <dbReference type="EMBL" id="EGU36729.1"/>
    </source>
</evidence>
<comment type="caution">
    <text evidence="2">The sequence shown here is derived from an EMBL/GenBank/DDBJ whole genome shotgun (WGS) entry which is preliminary data.</text>
</comment>
<dbReference type="EMBL" id="AFWF01000202">
    <property type="protein sequence ID" value="EGU36729.1"/>
    <property type="molecule type" value="Genomic_DNA"/>
</dbReference>
<dbReference type="SUPFAM" id="SSF53756">
    <property type="entry name" value="UDP-Glycosyltransferase/glycogen phosphorylase"/>
    <property type="match status" value="1"/>
</dbReference>
<keyword evidence="2" id="KW-0808">Transferase</keyword>
<dbReference type="InterPro" id="IPR028098">
    <property type="entry name" value="Glyco_trans_4-like_N"/>
</dbReference>
<dbReference type="CDD" id="cd03808">
    <property type="entry name" value="GT4_CapM-like"/>
    <property type="match status" value="1"/>
</dbReference>